<dbReference type="Pfam" id="PF13700">
    <property type="entry name" value="DUF4158"/>
    <property type="match status" value="1"/>
</dbReference>
<evidence type="ECO:0000256" key="4">
    <source>
        <dbReference type="ARBA" id="ARBA00023172"/>
    </source>
</evidence>
<dbReference type="InterPro" id="IPR025296">
    <property type="entry name" value="DUF4158"/>
</dbReference>
<evidence type="ECO:0000256" key="2">
    <source>
        <dbReference type="ARBA" id="ARBA00022578"/>
    </source>
</evidence>
<reference evidence="7 8" key="1">
    <citation type="submission" date="2018-12" db="EMBL/GenBank/DDBJ databases">
        <title>Legionella sp,whole genome shotgun sequence.</title>
        <authorList>
            <person name="Wu H."/>
        </authorList>
    </citation>
    <scope>NUCLEOTIDE SEQUENCE [LARGE SCALE GENOMIC DNA]</scope>
    <source>
        <strain evidence="8">km714</strain>
    </source>
</reference>
<evidence type="ECO:0000259" key="5">
    <source>
        <dbReference type="Pfam" id="PF01526"/>
    </source>
</evidence>
<dbReference type="AlphaFoldDB" id="A0A433JGF6"/>
<dbReference type="Pfam" id="PF01526">
    <property type="entry name" value="DDE_Tnp_Tn3"/>
    <property type="match status" value="1"/>
</dbReference>
<evidence type="ECO:0000313" key="8">
    <source>
        <dbReference type="Proteomes" id="UP000288012"/>
    </source>
</evidence>
<keyword evidence="3" id="KW-0238">DNA-binding</keyword>
<evidence type="ECO:0000259" key="6">
    <source>
        <dbReference type="Pfam" id="PF13700"/>
    </source>
</evidence>
<dbReference type="InterPro" id="IPR002513">
    <property type="entry name" value="Tn3_Tnp_DDE_dom"/>
</dbReference>
<dbReference type="GO" id="GO:0004803">
    <property type="term" value="F:transposase activity"/>
    <property type="evidence" value="ECO:0007669"/>
    <property type="project" value="InterPro"/>
</dbReference>
<name>A0A433JGF6_9GAMM</name>
<keyword evidence="4" id="KW-0233">DNA recombination</keyword>
<gene>
    <name evidence="7" type="ORF">EKM59_11355</name>
</gene>
<evidence type="ECO:0000313" key="7">
    <source>
        <dbReference type="EMBL" id="RUQ79200.1"/>
    </source>
</evidence>
<evidence type="ECO:0000256" key="3">
    <source>
        <dbReference type="ARBA" id="ARBA00023125"/>
    </source>
</evidence>
<protein>
    <submittedName>
        <fullName evidence="7">Tn3 family transposase</fullName>
    </submittedName>
</protein>
<evidence type="ECO:0000256" key="1">
    <source>
        <dbReference type="ARBA" id="ARBA00009402"/>
    </source>
</evidence>
<dbReference type="GO" id="GO:0003677">
    <property type="term" value="F:DNA binding"/>
    <property type="evidence" value="ECO:0007669"/>
    <property type="project" value="UniProtKB-KW"/>
</dbReference>
<comment type="caution">
    <text evidence="7">The sequence shown here is derived from an EMBL/GenBank/DDBJ whole genome shotgun (WGS) entry which is preliminary data.</text>
</comment>
<feature type="domain" description="Tn3 transposase DDE" evidence="5">
    <location>
        <begin position="579"/>
        <end position="942"/>
    </location>
</feature>
<dbReference type="GO" id="GO:0006313">
    <property type="term" value="P:DNA transposition"/>
    <property type="evidence" value="ECO:0007669"/>
    <property type="project" value="InterPro"/>
</dbReference>
<keyword evidence="8" id="KW-1185">Reference proteome</keyword>
<feature type="domain" description="DUF4158" evidence="6">
    <location>
        <begin position="5"/>
        <end position="173"/>
    </location>
</feature>
<organism evidence="7 8">
    <name type="scientific">Legionella septentrionalis</name>
    <dbReference type="NCBI Taxonomy" id="2498109"/>
    <lineage>
        <taxon>Bacteria</taxon>
        <taxon>Pseudomonadati</taxon>
        <taxon>Pseudomonadota</taxon>
        <taxon>Gammaproteobacteria</taxon>
        <taxon>Legionellales</taxon>
        <taxon>Legionellaceae</taxon>
        <taxon>Legionella</taxon>
    </lineage>
</organism>
<sequence>MPVDFLSPTHRENYGKYPNDLTPEFIANYFFLDDQDREWIRSKRGQFSRLGYALQLTTARFIGTFYSDLTEIPYKIIERIATQINVDDIQNCLDLYQQSEQRWRHTSEIRIRYGFKEFNEKGIRFKLGRWLYALFWTGTDRPGLLFEQTVLWLINNKILLPGITTVERFIAEIRSRMDTRLWRSLIKNLTNDQTEKLNNLLSVADKQRQSLLDMLRKGPVRASSKTLVKALKRIEIARELSIELPKRVPEGRISVLSRFANTAKTTAISRLSYERKMATLVAFAHHFEATTHDDALDILSIILSELFSKAKRKNHKKRLRTIKDLDSAAATLIDACKVVLDNNLTDQEVRSKIFNSVGYEELIIAVTEANALIQPSDDVFYRELEDKEQTIKNFLPALLRVMHFDGNEAGKPIIQALDWLKSKSKKEAPMALVSKTWKRYVLDKENQFNKTAYIFCVLDKLQGALKRRDLFVSPSWRYSDPRANLHGGKEWEAIRPVICRSLNLTNEPHGYLQEVVNELDETYKLVAKNFDNNPFIRFDLIKGNEELILTQLDKLDEPESLKLLRSEVKSRLPRVDLPEVLLEIAKRTNFISAFTHINEGNARAVDLEISICAVLLAQACNTGLEPFVREDIPALKRDRLIWVDQNYIRDETITASNAILVAAQNQSKLAKKWGGGDIASADGMRFVVPVRSLHSGPNPKYFNQGRGVTWYNLLSNQRTGLNDVTVPGTLRDSLILLGVVLEQQTELKPTRIMTDTGAYSDIVFGLFRLLGYRFSPRLADLGDARFWRVDPLADYGKLNILAKHRANLDRIIPHWDDVLRLVGSLKLGRVPATGIMKTLQVGDKPTRLAQAIAEIGRIDKTIHMLNYIHDESCRRSTLLQLNLTEGRHSLARSVFHGKRGELHQRYREGQEDQLGALGLVLNVLVHWNTIYMDAALDQLGRVFKVSATAKYLLQLMHLKTWRQFYHTA</sequence>
<dbReference type="EMBL" id="RZGR01000051">
    <property type="protein sequence ID" value="RUQ79200.1"/>
    <property type="molecule type" value="Genomic_DNA"/>
</dbReference>
<comment type="similarity">
    <text evidence="1">Belongs to the transposase 7 family.</text>
</comment>
<accession>A0A433JGF6</accession>
<dbReference type="NCBIfam" id="NF033527">
    <property type="entry name" value="transpos_Tn3"/>
    <property type="match status" value="1"/>
</dbReference>
<dbReference type="Proteomes" id="UP000288012">
    <property type="component" value="Unassembled WGS sequence"/>
</dbReference>
<keyword evidence="2" id="KW-0815">Transposition</keyword>
<dbReference type="InterPro" id="IPR047653">
    <property type="entry name" value="Tn3-like_transpos"/>
</dbReference>
<proteinExistence type="inferred from homology"/>